<proteinExistence type="inferred from homology"/>
<evidence type="ECO:0000256" key="1">
    <source>
        <dbReference type="ARBA" id="ARBA00006247"/>
    </source>
</evidence>
<dbReference type="PANTHER" id="PTHR45962">
    <property type="entry name" value="N-FATTY-ACYL-AMINO ACID SYNTHASE/HYDROLASE PM20D1"/>
    <property type="match status" value="1"/>
</dbReference>
<feature type="non-terminal residue" evidence="8">
    <location>
        <position position="482"/>
    </location>
</feature>
<dbReference type="Gene3D" id="3.40.630.10">
    <property type="entry name" value="Zn peptidases"/>
    <property type="match status" value="1"/>
</dbReference>
<feature type="domain" description="Peptidase M20 dimerisation" evidence="6">
    <location>
        <begin position="203"/>
        <end position="348"/>
    </location>
</feature>
<reference evidence="9" key="1">
    <citation type="journal article" date="2018" name="Nat. Microbiol.">
        <title>Leveraging single-cell genomics to expand the fungal tree of life.</title>
        <authorList>
            <person name="Ahrendt S.R."/>
            <person name="Quandt C.A."/>
            <person name="Ciobanu D."/>
            <person name="Clum A."/>
            <person name="Salamov A."/>
            <person name="Andreopoulos B."/>
            <person name="Cheng J.F."/>
            <person name="Woyke T."/>
            <person name="Pelin A."/>
            <person name="Henrissat B."/>
            <person name="Reynolds N.K."/>
            <person name="Benny G.L."/>
            <person name="Smith M.E."/>
            <person name="James T.Y."/>
            <person name="Grigoriev I.V."/>
        </authorList>
    </citation>
    <scope>NUCLEOTIDE SEQUENCE [LARGE SCALE GENOMIC DNA]</scope>
</reference>
<dbReference type="GO" id="GO:0046872">
    <property type="term" value="F:metal ion binding"/>
    <property type="evidence" value="ECO:0007669"/>
    <property type="project" value="UniProtKB-KW"/>
</dbReference>
<keyword evidence="9" id="KW-1185">Reference proteome</keyword>
<dbReference type="Proteomes" id="UP000269721">
    <property type="component" value="Unassembled WGS sequence"/>
</dbReference>
<dbReference type="GO" id="GO:0051603">
    <property type="term" value="P:proteolysis involved in protein catabolic process"/>
    <property type="evidence" value="ECO:0007669"/>
    <property type="project" value="TreeGrafter"/>
</dbReference>
<keyword evidence="8" id="KW-0121">Carboxypeptidase</keyword>
<keyword evidence="2" id="KW-0645">Protease</keyword>
<dbReference type="InterPro" id="IPR002933">
    <property type="entry name" value="Peptidase_M20"/>
</dbReference>
<dbReference type="EMBL" id="KZ994093">
    <property type="protein sequence ID" value="RKO93855.1"/>
    <property type="molecule type" value="Genomic_DNA"/>
</dbReference>
<evidence type="ECO:0000313" key="7">
    <source>
        <dbReference type="EMBL" id="RKO93852.1"/>
    </source>
</evidence>
<dbReference type="SUPFAM" id="SSF55031">
    <property type="entry name" value="Bacterial exopeptidase dimerisation domain"/>
    <property type="match status" value="1"/>
</dbReference>
<evidence type="ECO:0000313" key="9">
    <source>
        <dbReference type="Proteomes" id="UP000269721"/>
    </source>
</evidence>
<gene>
    <name evidence="7" type="ORF">BDK51DRAFT_10938</name>
    <name evidence="8" type="ORF">BDK51DRAFT_4281</name>
</gene>
<dbReference type="FunFam" id="3.40.630.10:FF:000027">
    <property type="entry name" value="N-fatty-acyl-amino acid synthase/hydrolase PM20D1"/>
    <property type="match status" value="1"/>
</dbReference>
<accession>A0A4P9WNJ7</accession>
<dbReference type="InterPro" id="IPR011650">
    <property type="entry name" value="Peptidase_M20_dimer"/>
</dbReference>
<keyword evidence="5" id="KW-0862">Zinc</keyword>
<dbReference type="GO" id="GO:0004180">
    <property type="term" value="F:carboxypeptidase activity"/>
    <property type="evidence" value="ECO:0007669"/>
    <property type="project" value="UniProtKB-KW"/>
</dbReference>
<organism evidence="8 9">
    <name type="scientific">Blyttiomyces helicus</name>
    <dbReference type="NCBI Taxonomy" id="388810"/>
    <lineage>
        <taxon>Eukaryota</taxon>
        <taxon>Fungi</taxon>
        <taxon>Fungi incertae sedis</taxon>
        <taxon>Chytridiomycota</taxon>
        <taxon>Chytridiomycota incertae sedis</taxon>
        <taxon>Chytridiomycetes</taxon>
        <taxon>Chytridiomycetes incertae sedis</taxon>
        <taxon>Blyttiomyces</taxon>
    </lineage>
</organism>
<comment type="similarity">
    <text evidence="1">Belongs to the peptidase M20A family.</text>
</comment>
<evidence type="ECO:0000259" key="6">
    <source>
        <dbReference type="Pfam" id="PF07687"/>
    </source>
</evidence>
<evidence type="ECO:0000256" key="3">
    <source>
        <dbReference type="ARBA" id="ARBA00022723"/>
    </source>
</evidence>
<dbReference type="InterPro" id="IPR036264">
    <property type="entry name" value="Bact_exopeptidase_dim_dom"/>
</dbReference>
<dbReference type="Gene3D" id="3.30.70.360">
    <property type="match status" value="1"/>
</dbReference>
<dbReference type="EMBL" id="KZ994093">
    <property type="protein sequence ID" value="RKO93852.1"/>
    <property type="molecule type" value="Genomic_DNA"/>
</dbReference>
<sequence>AFRAESAERLAQAVRIETISFDDMKGQVPVETDPRRQGFLKLRDHYETAYPLVHEHLRREIINVFGLLFTLEGTDHTLKPMILMAHTDVVPVAEETISQWAHPPFSGFIDGERVWGRGSIDCKNSLSAQLEAVELLLKAGFAPARTIILAYGFDEEINGLAGAKYLADTLYTRYGHNGAELIVDEGTGRDSSSGLPMAQVVVQEKGYTDIKITVSAPGGHSSIPPPHTAIGILAKIITAIEANPYSPALEDAHPLLEMLRCGARWNPNFDPWIKSALQHIDLFRDEIVAQLAADPETKNLIATSQAVDVVQGGTKVNALPESSHIVINHRIALHQSVAAVESHLLQLILPIAEHHLLGVTSLRSGGAPKQLQAPQSAWAVEMETLSSLEPTPRTPSGMGSSEAWDALAGTVRHVYSENVVVTPWVMAPNTDTRHYLNLTENVFRFNPGNMGIPKGLHTVNESFGIDAHVTLVSFYHEFIRNV</sequence>
<dbReference type="Pfam" id="PF07687">
    <property type="entry name" value="M20_dimer"/>
    <property type="match status" value="1"/>
</dbReference>
<dbReference type="OrthoDB" id="3064516at2759"/>
<keyword evidence="3" id="KW-0479">Metal-binding</keyword>
<dbReference type="Pfam" id="PF01546">
    <property type="entry name" value="Peptidase_M20"/>
    <property type="match status" value="1"/>
</dbReference>
<dbReference type="SUPFAM" id="SSF53187">
    <property type="entry name" value="Zn-dependent exopeptidases"/>
    <property type="match status" value="1"/>
</dbReference>
<evidence type="ECO:0000313" key="8">
    <source>
        <dbReference type="EMBL" id="RKO93855.1"/>
    </source>
</evidence>
<dbReference type="PANTHER" id="PTHR45962:SF1">
    <property type="entry name" value="N-FATTY-ACYL-AMINO ACID SYNTHASE_HYDROLASE PM20D1"/>
    <property type="match status" value="1"/>
</dbReference>
<dbReference type="Gene3D" id="1.10.150.900">
    <property type="match status" value="1"/>
</dbReference>
<feature type="non-terminal residue" evidence="8">
    <location>
        <position position="1"/>
    </location>
</feature>
<reference evidence="8" key="2">
    <citation type="submission" date="2018-06" db="EMBL/GenBank/DDBJ databases">
        <title>Leveraging single-cell genomics to expand the Fungal Tree of Life.</title>
        <authorList>
            <consortium name="DOE Joint Genome Institute"/>
            <person name="Ahrendt S.R."/>
            <person name="Quandt C.A."/>
            <person name="Ciobanu D."/>
            <person name="Clum A."/>
            <person name="Salamov A."/>
            <person name="Andreopoulos B."/>
            <person name="Cheng J.-F."/>
            <person name="Woyke T."/>
            <person name="Pelin A."/>
            <person name="Henrissat B."/>
            <person name="Reynolds N."/>
            <person name="Benny G.L."/>
            <person name="Smith M.E."/>
            <person name="James T.Y."/>
            <person name="Grigoriev I.V."/>
        </authorList>
    </citation>
    <scope>NUCLEOTIDE SEQUENCE</scope>
    <source>
        <strain evidence="8">Perch Fen</strain>
    </source>
</reference>
<protein>
    <submittedName>
        <fullName evidence="8">Carboxypeptidase S</fullName>
    </submittedName>
</protein>
<dbReference type="CDD" id="cd05674">
    <property type="entry name" value="M20_yscS"/>
    <property type="match status" value="1"/>
</dbReference>
<name>A0A4P9WNJ7_9FUNG</name>
<evidence type="ECO:0000256" key="5">
    <source>
        <dbReference type="ARBA" id="ARBA00022833"/>
    </source>
</evidence>
<dbReference type="GO" id="GO:0000328">
    <property type="term" value="C:fungal-type vacuole lumen"/>
    <property type="evidence" value="ECO:0007669"/>
    <property type="project" value="TreeGrafter"/>
</dbReference>
<dbReference type="InterPro" id="IPR047177">
    <property type="entry name" value="Pept_M20A"/>
</dbReference>
<keyword evidence="4" id="KW-0378">Hydrolase</keyword>
<evidence type="ECO:0000256" key="2">
    <source>
        <dbReference type="ARBA" id="ARBA00022670"/>
    </source>
</evidence>
<evidence type="ECO:0000256" key="4">
    <source>
        <dbReference type="ARBA" id="ARBA00022801"/>
    </source>
</evidence>
<dbReference type="AlphaFoldDB" id="A0A4P9WNJ7"/>